<keyword evidence="5" id="KW-1185">Reference proteome</keyword>
<evidence type="ECO:0000256" key="1">
    <source>
        <dbReference type="ARBA" id="ARBA00022441"/>
    </source>
</evidence>
<dbReference type="Pfam" id="PF00651">
    <property type="entry name" value="BTB"/>
    <property type="match status" value="1"/>
</dbReference>
<evidence type="ECO:0000313" key="5">
    <source>
        <dbReference type="Proteomes" id="UP000605846"/>
    </source>
</evidence>
<accession>A0A8H7ERW0</accession>
<dbReference type="PANTHER" id="PTHR46376:SF1">
    <property type="entry name" value="LEUCINE-ZIPPER-LIKE TRANSCRIPTIONAL REGULATOR 1"/>
    <property type="match status" value="1"/>
</dbReference>
<proteinExistence type="predicted"/>
<dbReference type="SUPFAM" id="SSF117281">
    <property type="entry name" value="Kelch motif"/>
    <property type="match status" value="1"/>
</dbReference>
<keyword evidence="1" id="KW-0880">Kelch repeat</keyword>
<dbReference type="InterPro" id="IPR015915">
    <property type="entry name" value="Kelch-typ_b-propeller"/>
</dbReference>
<dbReference type="InterPro" id="IPR000210">
    <property type="entry name" value="BTB/POZ_dom"/>
</dbReference>
<reference evidence="4" key="1">
    <citation type="submission" date="2020-01" db="EMBL/GenBank/DDBJ databases">
        <title>Genome Sequencing of Three Apophysomyces-Like Fungal Strains Confirms a Novel Fungal Genus in the Mucoromycota with divergent Burkholderia-like Endosymbiotic Bacteria.</title>
        <authorList>
            <person name="Stajich J.E."/>
            <person name="Macias A.M."/>
            <person name="Carter-House D."/>
            <person name="Lovett B."/>
            <person name="Kasson L.R."/>
            <person name="Berry K."/>
            <person name="Grigoriev I."/>
            <person name="Chang Y."/>
            <person name="Spatafora J."/>
            <person name="Kasson M.T."/>
        </authorList>
    </citation>
    <scope>NUCLEOTIDE SEQUENCE</scope>
    <source>
        <strain evidence="4">NRRL A-21654</strain>
    </source>
</reference>
<organism evidence="4 5">
    <name type="scientific">Apophysomyces ossiformis</name>
    <dbReference type="NCBI Taxonomy" id="679940"/>
    <lineage>
        <taxon>Eukaryota</taxon>
        <taxon>Fungi</taxon>
        <taxon>Fungi incertae sedis</taxon>
        <taxon>Mucoromycota</taxon>
        <taxon>Mucoromycotina</taxon>
        <taxon>Mucoromycetes</taxon>
        <taxon>Mucorales</taxon>
        <taxon>Mucorineae</taxon>
        <taxon>Mucoraceae</taxon>
        <taxon>Apophysomyces</taxon>
    </lineage>
</organism>
<dbReference type="Proteomes" id="UP000605846">
    <property type="component" value="Unassembled WGS sequence"/>
</dbReference>
<dbReference type="Gene3D" id="3.30.710.10">
    <property type="entry name" value="Potassium Channel Kv1.1, Chain A"/>
    <property type="match status" value="1"/>
</dbReference>
<dbReference type="Pfam" id="PF24681">
    <property type="entry name" value="Kelch_KLHDC2_KLHL20_DRC7"/>
    <property type="match status" value="1"/>
</dbReference>
<sequence length="568" mass="64727">MEGSVQDTPRIAHSPQDEVLQIPTSKGAYPINMTLAKPIRSVGESLGSLVGASLTVTDDSVYVFGGFDQYTDEVFNALYKLTYVEQEYRWKRVIYTKGRLPSKRNDHTATLWGKDKIVIFGGNSEDDGEYCSDVTVLDLETMTWWHPETRGIKPEGRVRHSATIYNDKLYIAGGITVSSKPSDTLLVLDLITWEWTEAVPFVKRSQHITFMYNDRLYLFGGLKEDMSRSNHLSFIDLGERVVTHLDIDSTFAPSLEGQRFAQLCGDQLVVVVTRQFTQSISEETPSTGIWTLDLTSMQWRHRDLGTCFDSYNWHSFAMDQNQTSFYLFGTTEEEPDEYYEYYSMTLCVDLKELGIVLVPPPQLGADLVGLLLLQDEGKRNADFSIRSSTEPEARAIYVHRLVLMARWPYFAHICNSTTNGSLNNTLTMAEPLSVLEAFMKYLYADQLDEDLPLDQIADLMVMAKSYRLPRLLALCVRKLYRDMNIEFVSKVYQCAGQAEERGLKQAALQFIFQHFGAVSHTFTFRSLPKDILLEIWDEMPKNAAIVSYTGNNENRLEEDEGVHSPMEL</sequence>
<dbReference type="InterPro" id="IPR051568">
    <property type="entry name" value="LZTR1/Attractin"/>
</dbReference>
<gene>
    <name evidence="4" type="ORF">EC973_004618</name>
</gene>
<keyword evidence="2" id="KW-0677">Repeat</keyword>
<evidence type="ECO:0000313" key="4">
    <source>
        <dbReference type="EMBL" id="KAF7729362.1"/>
    </source>
</evidence>
<dbReference type="OrthoDB" id="432528at2759"/>
<evidence type="ECO:0000256" key="2">
    <source>
        <dbReference type="ARBA" id="ARBA00022737"/>
    </source>
</evidence>
<dbReference type="InterPro" id="IPR011333">
    <property type="entry name" value="SKP1/BTB/POZ_sf"/>
</dbReference>
<dbReference type="EMBL" id="JABAYA010000026">
    <property type="protein sequence ID" value="KAF7729362.1"/>
    <property type="molecule type" value="Genomic_DNA"/>
</dbReference>
<dbReference type="Gene3D" id="2.120.10.80">
    <property type="entry name" value="Kelch-type beta propeller"/>
    <property type="match status" value="2"/>
</dbReference>
<dbReference type="PROSITE" id="PS50097">
    <property type="entry name" value="BTB"/>
    <property type="match status" value="1"/>
</dbReference>
<dbReference type="PANTHER" id="PTHR46376">
    <property type="entry name" value="LEUCINE-ZIPPER-LIKE TRANSCRIPTIONAL REGULATOR 1"/>
    <property type="match status" value="1"/>
</dbReference>
<dbReference type="GO" id="GO:0005794">
    <property type="term" value="C:Golgi apparatus"/>
    <property type="evidence" value="ECO:0007669"/>
    <property type="project" value="TreeGrafter"/>
</dbReference>
<feature type="domain" description="BTB" evidence="3">
    <location>
        <begin position="381"/>
        <end position="451"/>
    </location>
</feature>
<dbReference type="AlphaFoldDB" id="A0A8H7ERW0"/>
<evidence type="ECO:0000259" key="3">
    <source>
        <dbReference type="PROSITE" id="PS50097"/>
    </source>
</evidence>
<protein>
    <recommendedName>
        <fullName evidence="3">BTB domain-containing protein</fullName>
    </recommendedName>
</protein>
<comment type="caution">
    <text evidence="4">The sequence shown here is derived from an EMBL/GenBank/DDBJ whole genome shotgun (WGS) entry which is preliminary data.</text>
</comment>
<name>A0A8H7ERW0_9FUNG</name>
<dbReference type="SUPFAM" id="SSF54695">
    <property type="entry name" value="POZ domain"/>
    <property type="match status" value="1"/>
</dbReference>
<dbReference type="CDD" id="cd14733">
    <property type="entry name" value="BACK"/>
    <property type="match status" value="1"/>
</dbReference>